<evidence type="ECO:0000256" key="6">
    <source>
        <dbReference type="RuleBase" id="RU003915"/>
    </source>
</evidence>
<gene>
    <name evidence="9" type="ORF">GCM10011352_02090</name>
</gene>
<evidence type="ECO:0000259" key="8">
    <source>
        <dbReference type="PROSITE" id="PS50059"/>
    </source>
</evidence>
<comment type="caution">
    <text evidence="9">The sequence shown here is derived from an EMBL/GenBank/DDBJ whole genome shotgun (WGS) entry which is preliminary data.</text>
</comment>
<evidence type="ECO:0000256" key="7">
    <source>
        <dbReference type="SAM" id="SignalP"/>
    </source>
</evidence>
<dbReference type="EC" id="5.2.1.8" evidence="6"/>
<feature type="signal peptide" evidence="7">
    <location>
        <begin position="1"/>
        <end position="24"/>
    </location>
</feature>
<dbReference type="PROSITE" id="PS50059">
    <property type="entry name" value="FKBP_PPIASE"/>
    <property type="match status" value="1"/>
</dbReference>
<dbReference type="InterPro" id="IPR046357">
    <property type="entry name" value="PPIase_dom_sf"/>
</dbReference>
<evidence type="ECO:0000256" key="2">
    <source>
        <dbReference type="ARBA" id="ARBA00006577"/>
    </source>
</evidence>
<evidence type="ECO:0000313" key="9">
    <source>
        <dbReference type="EMBL" id="GGB79980.1"/>
    </source>
</evidence>
<proteinExistence type="inferred from homology"/>
<feature type="domain" description="PPIase FKBP-type" evidence="8">
    <location>
        <begin position="87"/>
        <end position="173"/>
    </location>
</feature>
<evidence type="ECO:0000313" key="10">
    <source>
        <dbReference type="Proteomes" id="UP000629025"/>
    </source>
</evidence>
<accession>A0ABQ1JX81</accession>
<dbReference type="Pfam" id="PF00254">
    <property type="entry name" value="FKBP_C"/>
    <property type="match status" value="1"/>
</dbReference>
<keyword evidence="7" id="KW-0732">Signal</keyword>
<dbReference type="RefSeq" id="WP_188745251.1">
    <property type="nucleotide sequence ID" value="NZ_BMIJ01000001.1"/>
</dbReference>
<reference evidence="10" key="1">
    <citation type="journal article" date="2019" name="Int. J. Syst. Evol. Microbiol.">
        <title>The Global Catalogue of Microorganisms (GCM) 10K type strain sequencing project: providing services to taxonomists for standard genome sequencing and annotation.</title>
        <authorList>
            <consortium name="The Broad Institute Genomics Platform"/>
            <consortium name="The Broad Institute Genome Sequencing Center for Infectious Disease"/>
            <person name="Wu L."/>
            <person name="Ma J."/>
        </authorList>
    </citation>
    <scope>NUCLEOTIDE SEQUENCE [LARGE SCALE GENOMIC DNA]</scope>
    <source>
        <strain evidence="10">CGMCC 1.15341</strain>
    </source>
</reference>
<evidence type="ECO:0000256" key="5">
    <source>
        <dbReference type="PROSITE-ProRule" id="PRU00277"/>
    </source>
</evidence>
<evidence type="ECO:0000256" key="4">
    <source>
        <dbReference type="ARBA" id="ARBA00023235"/>
    </source>
</evidence>
<keyword evidence="3 5" id="KW-0697">Rotamase</keyword>
<dbReference type="InterPro" id="IPR000774">
    <property type="entry name" value="PPIase_FKBP_N"/>
</dbReference>
<comment type="catalytic activity">
    <reaction evidence="1 5 6">
        <text>[protein]-peptidylproline (omega=180) = [protein]-peptidylproline (omega=0)</text>
        <dbReference type="Rhea" id="RHEA:16237"/>
        <dbReference type="Rhea" id="RHEA-COMP:10747"/>
        <dbReference type="Rhea" id="RHEA-COMP:10748"/>
        <dbReference type="ChEBI" id="CHEBI:83833"/>
        <dbReference type="ChEBI" id="CHEBI:83834"/>
        <dbReference type="EC" id="5.2.1.8"/>
    </reaction>
</comment>
<dbReference type="SUPFAM" id="SSF54534">
    <property type="entry name" value="FKBP-like"/>
    <property type="match status" value="1"/>
</dbReference>
<feature type="chain" id="PRO_5046652011" description="Peptidyl-prolyl cis-trans isomerase" evidence="7">
    <location>
        <begin position="25"/>
        <end position="186"/>
    </location>
</feature>
<dbReference type="PANTHER" id="PTHR43811">
    <property type="entry name" value="FKBP-TYPE PEPTIDYL-PROLYL CIS-TRANS ISOMERASE FKPA"/>
    <property type="match status" value="1"/>
</dbReference>
<dbReference type="Pfam" id="PF01346">
    <property type="entry name" value="FKBP_N"/>
    <property type="match status" value="1"/>
</dbReference>
<dbReference type="Gene3D" id="3.10.50.40">
    <property type="match status" value="1"/>
</dbReference>
<evidence type="ECO:0000256" key="3">
    <source>
        <dbReference type="ARBA" id="ARBA00023110"/>
    </source>
</evidence>
<dbReference type="EMBL" id="BMIJ01000001">
    <property type="protein sequence ID" value="GGB79980.1"/>
    <property type="molecule type" value="Genomic_DNA"/>
</dbReference>
<dbReference type="PANTHER" id="PTHR43811:SF19">
    <property type="entry name" value="39 KDA FK506-BINDING NUCLEAR PROTEIN"/>
    <property type="match status" value="1"/>
</dbReference>
<keyword evidence="4 5" id="KW-0413">Isomerase</keyword>
<dbReference type="PROSITE" id="PS51257">
    <property type="entry name" value="PROKAR_LIPOPROTEIN"/>
    <property type="match status" value="1"/>
</dbReference>
<dbReference type="Proteomes" id="UP000629025">
    <property type="component" value="Unassembled WGS sequence"/>
</dbReference>
<protein>
    <recommendedName>
        <fullName evidence="6">Peptidyl-prolyl cis-trans isomerase</fullName>
        <ecNumber evidence="6">5.2.1.8</ecNumber>
    </recommendedName>
</protein>
<name>A0ABQ1JX81_9GAMM</name>
<comment type="similarity">
    <text evidence="2 6">Belongs to the FKBP-type PPIase family.</text>
</comment>
<organism evidence="9 10">
    <name type="scientific">Marinobacterium zhoushanense</name>
    <dbReference type="NCBI Taxonomy" id="1679163"/>
    <lineage>
        <taxon>Bacteria</taxon>
        <taxon>Pseudomonadati</taxon>
        <taxon>Pseudomonadota</taxon>
        <taxon>Gammaproteobacteria</taxon>
        <taxon>Oceanospirillales</taxon>
        <taxon>Oceanospirillaceae</taxon>
        <taxon>Marinobacterium</taxon>
    </lineage>
</organism>
<evidence type="ECO:0000256" key="1">
    <source>
        <dbReference type="ARBA" id="ARBA00000971"/>
    </source>
</evidence>
<keyword evidence="10" id="KW-1185">Reference proteome</keyword>
<dbReference type="InterPro" id="IPR001179">
    <property type="entry name" value="PPIase_FKBP_dom"/>
</dbReference>
<sequence length="186" mass="20191">MKPLSRRNLLCCALGLGAAVLLSACGEDPEEARFRQELLDKALNDETRRAGDAFLAKNAEQADVVVKPSGLQYRVIRQGQGPQPGPRDVVVVHYEGKRIDGEVFDSSYQRGKPARFPLNQVIRGWSEGLMDMRVGGERVLYLPADLAYGARSPSVMIPANSALIFRVELLEVELAGAAASKPATGE</sequence>